<accession>A0A5J4FZ83</accession>
<dbReference type="SUPFAM" id="SSF53448">
    <property type="entry name" value="Nucleotide-diphospho-sugar transferases"/>
    <property type="match status" value="1"/>
</dbReference>
<gene>
    <name evidence="2" type="ORF">ULMS_08330</name>
</gene>
<sequence length="231" mass="25739">MKPIIKVIIPAYNEADSIGLVINDIPATVDEVIVVSNGSTDNTEAVATNAGATVLIEEKMGYGYACLKGIRHVESSKKKADIVVFLDGDYSDYPQQLTELVEPIINNNIDFVIGARVAYLREAGSMTVPQKFGNWLATTLMRLFFGSKFTDLGPFRAIKYDKLLALNMEDKTYGWTVEMQLKALKRNYTYVEVPMKYRNRIGESKVSGTVKGAIFAGVKILGWIFKYSLKK</sequence>
<dbReference type="AlphaFoldDB" id="A0A5J4FZ83"/>
<evidence type="ECO:0000259" key="1">
    <source>
        <dbReference type="Pfam" id="PF00535"/>
    </source>
</evidence>
<keyword evidence="2" id="KW-0378">Hydrolase</keyword>
<dbReference type="Proteomes" id="UP000326994">
    <property type="component" value="Unassembled WGS sequence"/>
</dbReference>
<dbReference type="Pfam" id="PF00535">
    <property type="entry name" value="Glycos_transf_2"/>
    <property type="match status" value="1"/>
</dbReference>
<dbReference type="CDD" id="cd04179">
    <property type="entry name" value="DPM_DPG-synthase_like"/>
    <property type="match status" value="1"/>
</dbReference>
<dbReference type="InterPro" id="IPR050256">
    <property type="entry name" value="Glycosyltransferase_2"/>
</dbReference>
<protein>
    <submittedName>
        <fullName evidence="2">Glycosyl hydrolase</fullName>
    </submittedName>
</protein>
<dbReference type="EMBL" id="BKCF01000001">
    <property type="protein sequence ID" value="GEQ85325.1"/>
    <property type="molecule type" value="Genomic_DNA"/>
</dbReference>
<reference evidence="2 3" key="1">
    <citation type="submission" date="2019-08" db="EMBL/GenBank/DDBJ databases">
        <title>Ulvibacter marinistellae sp. nov., isolated from a starfish, Patiria pectinifera.</title>
        <authorList>
            <person name="Kawano K."/>
            <person name="Ushijima N."/>
            <person name="Kihara M."/>
            <person name="Itoh H."/>
        </authorList>
    </citation>
    <scope>NUCLEOTIDE SEQUENCE [LARGE SCALE GENOMIC DNA]</scope>
    <source>
        <strain evidence="2 3">KK4</strain>
    </source>
</reference>
<proteinExistence type="predicted"/>
<dbReference type="RefSeq" id="WP_151893253.1">
    <property type="nucleotide sequence ID" value="NZ_BKCF01000001.1"/>
</dbReference>
<dbReference type="Gene3D" id="3.90.550.10">
    <property type="entry name" value="Spore Coat Polysaccharide Biosynthesis Protein SpsA, Chain A"/>
    <property type="match status" value="1"/>
</dbReference>
<comment type="caution">
    <text evidence="2">The sequence shown here is derived from an EMBL/GenBank/DDBJ whole genome shotgun (WGS) entry which is preliminary data.</text>
</comment>
<dbReference type="PANTHER" id="PTHR48090:SF7">
    <property type="entry name" value="RFBJ PROTEIN"/>
    <property type="match status" value="1"/>
</dbReference>
<organism evidence="2 3">
    <name type="scientific">Patiriisocius marinistellae</name>
    <dbReference type="NCBI Taxonomy" id="2494560"/>
    <lineage>
        <taxon>Bacteria</taxon>
        <taxon>Pseudomonadati</taxon>
        <taxon>Bacteroidota</taxon>
        <taxon>Flavobacteriia</taxon>
        <taxon>Flavobacteriales</taxon>
        <taxon>Flavobacteriaceae</taxon>
        <taxon>Patiriisocius</taxon>
    </lineage>
</organism>
<evidence type="ECO:0000313" key="3">
    <source>
        <dbReference type="Proteomes" id="UP000326994"/>
    </source>
</evidence>
<name>A0A5J4FZ83_9FLAO</name>
<feature type="domain" description="Glycosyltransferase 2-like" evidence="1">
    <location>
        <begin position="7"/>
        <end position="159"/>
    </location>
</feature>
<dbReference type="InterPro" id="IPR001173">
    <property type="entry name" value="Glyco_trans_2-like"/>
</dbReference>
<dbReference type="OrthoDB" id="9797819at2"/>
<evidence type="ECO:0000313" key="2">
    <source>
        <dbReference type="EMBL" id="GEQ85325.1"/>
    </source>
</evidence>
<dbReference type="InterPro" id="IPR029044">
    <property type="entry name" value="Nucleotide-diphossugar_trans"/>
</dbReference>
<dbReference type="GO" id="GO:0016787">
    <property type="term" value="F:hydrolase activity"/>
    <property type="evidence" value="ECO:0007669"/>
    <property type="project" value="UniProtKB-KW"/>
</dbReference>
<dbReference type="PANTHER" id="PTHR48090">
    <property type="entry name" value="UNDECAPRENYL-PHOSPHATE 4-DEOXY-4-FORMAMIDO-L-ARABINOSE TRANSFERASE-RELATED"/>
    <property type="match status" value="1"/>
</dbReference>
<keyword evidence="3" id="KW-1185">Reference proteome</keyword>